<name>A0A2W7NY50_9BURK</name>
<reference evidence="4" key="1">
    <citation type="submission" date="2018-06" db="EMBL/GenBank/DDBJ databases">
        <title>Genomic Encyclopedia of Type Strains, Phase IV (KMG-V): Genome sequencing to study the core and pangenomes of soil and plant-associated prokaryotes.</title>
        <authorList>
            <person name="Whitman W."/>
        </authorList>
    </citation>
    <scope>NUCLEOTIDE SEQUENCE [LARGE SCALE GENOMIC DNA]</scope>
    <source>
        <strain evidence="4">MLR2-44</strain>
    </source>
</reference>
<dbReference type="EMBL" id="QKZN01000006">
    <property type="protein sequence ID" value="PZX27052.1"/>
    <property type="molecule type" value="Genomic_DNA"/>
</dbReference>
<organism evidence="4 5">
    <name type="scientific">Cupriavidus phytorum</name>
    <dbReference type="NCBI Taxonomy" id="3024399"/>
    <lineage>
        <taxon>Bacteria</taxon>
        <taxon>Pseudomonadati</taxon>
        <taxon>Pseudomonadota</taxon>
        <taxon>Betaproteobacteria</taxon>
        <taxon>Burkholderiales</taxon>
        <taxon>Burkholderiaceae</taxon>
        <taxon>Cupriavidus</taxon>
    </lineage>
</organism>
<protein>
    <recommendedName>
        <fullName evidence="6">DUF1254 domain-containing protein</fullName>
    </recommendedName>
</protein>
<evidence type="ECO:0000259" key="2">
    <source>
        <dbReference type="Pfam" id="PF06742"/>
    </source>
</evidence>
<dbReference type="Gene3D" id="1.10.3360.10">
    <property type="entry name" value="VPA0735-like domain"/>
    <property type="match status" value="1"/>
</dbReference>
<feature type="chain" id="PRO_5015992037" description="DUF1254 domain-containing protein" evidence="1">
    <location>
        <begin position="24"/>
        <end position="493"/>
    </location>
</feature>
<evidence type="ECO:0000313" key="4">
    <source>
        <dbReference type="EMBL" id="PZX27052.1"/>
    </source>
</evidence>
<dbReference type="Pfam" id="PF06742">
    <property type="entry name" value="DUF1214"/>
    <property type="match status" value="1"/>
</dbReference>
<evidence type="ECO:0000313" key="5">
    <source>
        <dbReference type="Proteomes" id="UP000249638"/>
    </source>
</evidence>
<dbReference type="Proteomes" id="UP000249638">
    <property type="component" value="Unassembled WGS sequence"/>
</dbReference>
<dbReference type="InterPro" id="IPR010621">
    <property type="entry name" value="DUF1214"/>
</dbReference>
<evidence type="ECO:0000259" key="3">
    <source>
        <dbReference type="Pfam" id="PF06863"/>
    </source>
</evidence>
<dbReference type="Pfam" id="PF06863">
    <property type="entry name" value="DUF1254"/>
    <property type="match status" value="1"/>
</dbReference>
<dbReference type="SUPFAM" id="SSF160935">
    <property type="entry name" value="VPA0735-like"/>
    <property type="match status" value="1"/>
</dbReference>
<gene>
    <name evidence="4" type="ORF">C7416_106342</name>
</gene>
<dbReference type="InterPro" id="IPR010679">
    <property type="entry name" value="DUF1254"/>
</dbReference>
<feature type="domain" description="DUF1214" evidence="2">
    <location>
        <begin position="370"/>
        <end position="476"/>
    </location>
</feature>
<dbReference type="InterPro" id="IPR037049">
    <property type="entry name" value="DUF1214_C_sf"/>
</dbReference>
<feature type="signal peptide" evidence="1">
    <location>
        <begin position="1"/>
        <end position="23"/>
    </location>
</feature>
<sequence length="493" mass="54517">MRWQEPARLAAAFVALASGLAHAEGGSAATPDGTLAFAASHYPDGDTAARLYDELDYQRAVQAYIWAQPLVGLAAMAEGARRIGIRPLELFVFDQLEQVNQRLQTGNDDVVYSFSYFDLRDSGPLVVEIPAGNQYGVMLDAWQRPIEDVGRIGPDAGNGGRYLIVPPGYRGELPAQGYLVRRSPTHHGMLFLRAVRRPGEAIETAVARLAQANLYPYAAHAAPPPPRMRRMGLDDYDGLTPQGLDFFRLLAQRVREEPGEERDRMMLGMLATLGIEPGKPFAPDARLSALLERAARTGRMMVANLEFNPRKPRGQMFRDTQWRTATGMSHYSQELGPRTEIDERAALFRFGFGMHKFLAPGYKPLVGKGAIYGTTYRDAGGRFLQGSSTYRLRVPADVPVQDYWSVSAYDADTFSFVETDQRRPSLSSLRELKRNADGSVDLYFGPAAPAGMASNWIQTVPGRGFFLLFRLYGPTEALYAGKWQLGDVAPAQL</sequence>
<feature type="domain" description="DUF1254" evidence="3">
    <location>
        <begin position="98"/>
        <end position="216"/>
    </location>
</feature>
<dbReference type="Gene3D" id="2.60.40.1610">
    <property type="entry name" value="Domain of unknown function DUF1254"/>
    <property type="match status" value="1"/>
</dbReference>
<dbReference type="InterPro" id="IPR037050">
    <property type="entry name" value="DUF1254_sf"/>
</dbReference>
<dbReference type="AlphaFoldDB" id="A0A2W7NY50"/>
<evidence type="ECO:0000256" key="1">
    <source>
        <dbReference type="SAM" id="SignalP"/>
    </source>
</evidence>
<dbReference type="PANTHER" id="PTHR36509:SF3">
    <property type="entry name" value="SIGNAL PEPTIDE PROTEIN"/>
    <property type="match status" value="1"/>
</dbReference>
<evidence type="ECO:0008006" key="6">
    <source>
        <dbReference type="Google" id="ProtNLM"/>
    </source>
</evidence>
<keyword evidence="1" id="KW-0732">Signal</keyword>
<dbReference type="Gene3D" id="2.60.120.600">
    <property type="entry name" value="Domain of unknown function DUF1214, C-terminal domain"/>
    <property type="match status" value="1"/>
</dbReference>
<comment type="caution">
    <text evidence="4">The sequence shown here is derived from an EMBL/GenBank/DDBJ whole genome shotgun (WGS) entry which is preliminary data.</text>
</comment>
<proteinExistence type="predicted"/>
<keyword evidence="5" id="KW-1185">Reference proteome</keyword>
<accession>A0A2W7NY50</accession>
<dbReference type="PANTHER" id="PTHR36509">
    <property type="entry name" value="BLL3101 PROTEIN"/>
    <property type="match status" value="1"/>
</dbReference>